<dbReference type="AlphaFoldDB" id="Q7EY01"/>
<evidence type="ECO:0000313" key="2">
    <source>
        <dbReference type="Proteomes" id="UP000000763"/>
    </source>
</evidence>
<proteinExistence type="predicted"/>
<accession>Q7EY01</accession>
<name>Q7EY01_ORYSJ</name>
<protein>
    <submittedName>
        <fullName evidence="1">Uncharacterized protein</fullName>
    </submittedName>
</protein>
<sequence length="268" mass="29290">MAGHHQALDLHLLLSPIPKPLLATTLPFKCARTLQAALAVPIRSQFHAAIWEKYNTIINCLLWKHGVGAQVEAVGVGHQTRTARRKGSGADLAVNKVKNDNRQVDWRLPAIKGPQRGDGRRSSHCVDSLSPGDGVLSTPRFLPLKDCKMVQISCYFIASSISTLHSTLVLASPRSGLQPLVHGHGNRWVVRIHLLSYHLDETDMRGEGTMYLQKPLYFRTEAWVVEMTTLQGQLWQVKVADQSGKTSTGALGSSLQALAGALHASACE</sequence>
<evidence type="ECO:0000313" key="1">
    <source>
        <dbReference type="EMBL" id="BAD10740.1"/>
    </source>
</evidence>
<dbReference type="EMBL" id="AP006049">
    <property type="protein sequence ID" value="BAD10740.1"/>
    <property type="molecule type" value="Genomic_DNA"/>
</dbReference>
<dbReference type="Proteomes" id="UP000000763">
    <property type="component" value="Chromosome 8"/>
</dbReference>
<gene>
    <name evidence="1" type="primary">OSJNBa0016N23.130</name>
</gene>
<reference evidence="2" key="1">
    <citation type="journal article" date="2005" name="Nature">
        <title>The map-based sequence of the rice genome.</title>
        <authorList>
            <consortium name="International rice genome sequencing project (IRGSP)"/>
            <person name="Matsumoto T."/>
            <person name="Wu J."/>
            <person name="Kanamori H."/>
            <person name="Katayose Y."/>
            <person name="Fujisawa M."/>
            <person name="Namiki N."/>
            <person name="Mizuno H."/>
            <person name="Yamamoto K."/>
            <person name="Antonio B.A."/>
            <person name="Baba T."/>
            <person name="Sakata K."/>
            <person name="Nagamura Y."/>
            <person name="Aoki H."/>
            <person name="Arikawa K."/>
            <person name="Arita K."/>
            <person name="Bito T."/>
            <person name="Chiden Y."/>
            <person name="Fujitsuka N."/>
            <person name="Fukunaka R."/>
            <person name="Hamada M."/>
            <person name="Harada C."/>
            <person name="Hayashi A."/>
            <person name="Hijishita S."/>
            <person name="Honda M."/>
            <person name="Hosokawa S."/>
            <person name="Ichikawa Y."/>
            <person name="Idonuma A."/>
            <person name="Iijima M."/>
            <person name="Ikeda M."/>
            <person name="Ikeno M."/>
            <person name="Ito K."/>
            <person name="Ito S."/>
            <person name="Ito T."/>
            <person name="Ito Y."/>
            <person name="Ito Y."/>
            <person name="Iwabuchi A."/>
            <person name="Kamiya K."/>
            <person name="Karasawa W."/>
            <person name="Kurita K."/>
            <person name="Katagiri S."/>
            <person name="Kikuta A."/>
            <person name="Kobayashi H."/>
            <person name="Kobayashi N."/>
            <person name="Machita K."/>
            <person name="Maehara T."/>
            <person name="Masukawa M."/>
            <person name="Mizubayashi T."/>
            <person name="Mukai Y."/>
            <person name="Nagasaki H."/>
            <person name="Nagata Y."/>
            <person name="Naito S."/>
            <person name="Nakashima M."/>
            <person name="Nakama Y."/>
            <person name="Nakamichi Y."/>
            <person name="Nakamura M."/>
            <person name="Meguro A."/>
            <person name="Negishi M."/>
            <person name="Ohta I."/>
            <person name="Ohta T."/>
            <person name="Okamoto M."/>
            <person name="Ono N."/>
            <person name="Saji S."/>
            <person name="Sakaguchi M."/>
            <person name="Sakai K."/>
            <person name="Shibata M."/>
            <person name="Shimokawa T."/>
            <person name="Song J."/>
            <person name="Takazaki Y."/>
            <person name="Terasawa K."/>
            <person name="Tsugane M."/>
            <person name="Tsuji K."/>
            <person name="Ueda S."/>
            <person name="Waki K."/>
            <person name="Yamagata H."/>
            <person name="Yamamoto M."/>
            <person name="Yamamoto S."/>
            <person name="Yamane H."/>
            <person name="Yoshiki S."/>
            <person name="Yoshihara R."/>
            <person name="Yukawa K."/>
            <person name="Zhong H."/>
            <person name="Yano M."/>
            <person name="Yuan Q."/>
            <person name="Ouyang S."/>
            <person name="Liu J."/>
            <person name="Jones K.M."/>
            <person name="Gansberger K."/>
            <person name="Moffat K."/>
            <person name="Hill J."/>
            <person name="Bera J."/>
            <person name="Fadrosh D."/>
            <person name="Jin S."/>
            <person name="Johri S."/>
            <person name="Kim M."/>
            <person name="Overton L."/>
            <person name="Reardon M."/>
            <person name="Tsitrin T."/>
            <person name="Vuong H."/>
            <person name="Weaver B."/>
            <person name="Ciecko A."/>
            <person name="Tallon L."/>
            <person name="Jackson J."/>
            <person name="Pai G."/>
            <person name="Aken S.V."/>
            <person name="Utterback T."/>
            <person name="Reidmuller S."/>
            <person name="Feldblyum T."/>
            <person name="Hsiao J."/>
            <person name="Zismann V."/>
            <person name="Iobst S."/>
            <person name="de Vazeille A.R."/>
            <person name="Buell C.R."/>
            <person name="Ying K."/>
            <person name="Li Y."/>
            <person name="Lu T."/>
            <person name="Huang Y."/>
            <person name="Zhao Q."/>
            <person name="Feng Q."/>
            <person name="Zhang L."/>
            <person name="Zhu J."/>
            <person name="Weng Q."/>
            <person name="Mu J."/>
            <person name="Lu Y."/>
            <person name="Fan D."/>
            <person name="Liu Y."/>
            <person name="Guan J."/>
            <person name="Zhang Y."/>
            <person name="Yu S."/>
            <person name="Liu X."/>
            <person name="Zhang Y."/>
            <person name="Hong G."/>
            <person name="Han B."/>
            <person name="Choisne N."/>
            <person name="Demange N."/>
            <person name="Orjeda G."/>
            <person name="Samain S."/>
            <person name="Cattolico L."/>
            <person name="Pelletier E."/>
            <person name="Couloux A."/>
            <person name="Segurens B."/>
            <person name="Wincker P."/>
            <person name="D'Hont A."/>
            <person name="Scarpelli C."/>
            <person name="Weissenbach J."/>
            <person name="Salanoubat M."/>
            <person name="Quetier F."/>
            <person name="Yu Y."/>
            <person name="Kim H.R."/>
            <person name="Rambo T."/>
            <person name="Currie J."/>
            <person name="Collura K."/>
            <person name="Luo M."/>
            <person name="Yang T."/>
            <person name="Ammiraju J.S.S."/>
            <person name="Engler F."/>
            <person name="Soderlund C."/>
            <person name="Wing R.A."/>
            <person name="Palmer L.E."/>
            <person name="de la Bastide M."/>
            <person name="Spiegel L."/>
            <person name="Nascimento L."/>
            <person name="Zutavern T."/>
            <person name="O'Shaughnessy A."/>
            <person name="Dike S."/>
            <person name="Dedhia N."/>
            <person name="Preston R."/>
            <person name="Balija V."/>
            <person name="McCombie W.R."/>
            <person name="Chow T."/>
            <person name="Chen H."/>
            <person name="Chung M."/>
            <person name="Chen C."/>
            <person name="Shaw J."/>
            <person name="Wu H."/>
            <person name="Hsiao K."/>
            <person name="Chao Y."/>
            <person name="Chu M."/>
            <person name="Cheng C."/>
            <person name="Hour A."/>
            <person name="Lee P."/>
            <person name="Lin S."/>
            <person name="Lin Y."/>
            <person name="Liou J."/>
            <person name="Liu S."/>
            <person name="Hsing Y."/>
            <person name="Raghuvanshi S."/>
            <person name="Mohanty A."/>
            <person name="Bharti A.K."/>
            <person name="Gaur A."/>
            <person name="Gupta V."/>
            <person name="Kumar D."/>
            <person name="Ravi V."/>
            <person name="Vij S."/>
            <person name="Kapur A."/>
            <person name="Khurana P."/>
            <person name="Khurana P."/>
            <person name="Khurana J.P."/>
            <person name="Tyagi A.K."/>
            <person name="Gaikwad K."/>
            <person name="Singh A."/>
            <person name="Dalal V."/>
            <person name="Srivastava S."/>
            <person name="Dixit A."/>
            <person name="Pal A.K."/>
            <person name="Ghazi I.A."/>
            <person name="Yadav M."/>
            <person name="Pandit A."/>
            <person name="Bhargava A."/>
            <person name="Sureshbabu K."/>
            <person name="Batra K."/>
            <person name="Sharma T.R."/>
            <person name="Mohapatra T."/>
            <person name="Singh N.K."/>
            <person name="Messing J."/>
            <person name="Nelson A.B."/>
            <person name="Fuks G."/>
            <person name="Kavchok S."/>
            <person name="Keizer G."/>
            <person name="Linton E."/>
            <person name="Llaca V."/>
            <person name="Song R."/>
            <person name="Tanyolac B."/>
            <person name="Young S."/>
            <person name="Ho-Il K."/>
            <person name="Hahn J.H."/>
            <person name="Sangsakoo G."/>
            <person name="Vanavichit A."/>
            <person name="de Mattos Luiz.A.T."/>
            <person name="Zimmer P.D."/>
            <person name="Malone G."/>
            <person name="Dellagostin O."/>
            <person name="de Oliveira A.C."/>
            <person name="Bevan M."/>
            <person name="Bancroft I."/>
            <person name="Minx P."/>
            <person name="Cordum H."/>
            <person name="Wilson R."/>
            <person name="Cheng Z."/>
            <person name="Jin W."/>
            <person name="Jiang J."/>
            <person name="Leong S.A."/>
            <person name="Iwama H."/>
            <person name="Gojobori T."/>
            <person name="Itoh T."/>
            <person name="Niimura Y."/>
            <person name="Fujii Y."/>
            <person name="Habara T."/>
            <person name="Sakai H."/>
            <person name="Sato Y."/>
            <person name="Wilson G."/>
            <person name="Kumar K."/>
            <person name="McCouch S."/>
            <person name="Juretic N."/>
            <person name="Hoen D."/>
            <person name="Wright S."/>
            <person name="Bruskiewich R."/>
            <person name="Bureau T."/>
            <person name="Miyao A."/>
            <person name="Hirochika H."/>
            <person name="Nishikawa T."/>
            <person name="Kadowaki K."/>
            <person name="Sugiura M."/>
            <person name="Burr B."/>
            <person name="Sasaki T."/>
        </authorList>
    </citation>
    <scope>NUCLEOTIDE SEQUENCE [LARGE SCALE GENOMIC DNA]</scope>
    <source>
        <strain evidence="2">cv. Nipponbare</strain>
    </source>
</reference>
<reference evidence="2" key="2">
    <citation type="journal article" date="2008" name="Nucleic Acids Res.">
        <title>The rice annotation project database (RAP-DB): 2008 update.</title>
        <authorList>
            <consortium name="The rice annotation project (RAP)"/>
        </authorList>
    </citation>
    <scope>GENOME REANNOTATION</scope>
    <source>
        <strain evidence="2">cv. Nipponbare</strain>
    </source>
</reference>
<organism evidence="1 2">
    <name type="scientific">Oryza sativa subsp. japonica</name>
    <name type="common">Rice</name>
    <dbReference type="NCBI Taxonomy" id="39947"/>
    <lineage>
        <taxon>Eukaryota</taxon>
        <taxon>Viridiplantae</taxon>
        <taxon>Streptophyta</taxon>
        <taxon>Embryophyta</taxon>
        <taxon>Tracheophyta</taxon>
        <taxon>Spermatophyta</taxon>
        <taxon>Magnoliopsida</taxon>
        <taxon>Liliopsida</taxon>
        <taxon>Poales</taxon>
        <taxon>Poaceae</taxon>
        <taxon>BOP clade</taxon>
        <taxon>Oryzoideae</taxon>
        <taxon>Oryzeae</taxon>
        <taxon>Oryzinae</taxon>
        <taxon>Oryza</taxon>
        <taxon>Oryza sativa</taxon>
    </lineage>
</organism>